<dbReference type="PANTHER" id="PTHR22642">
    <property type="entry name" value="IMIDAZOLONEPROPIONASE"/>
    <property type="match status" value="1"/>
</dbReference>
<dbReference type="EC" id="3.5.-.-" evidence="3"/>
<feature type="region of interest" description="Disordered" evidence="1">
    <location>
        <begin position="355"/>
        <end position="374"/>
    </location>
</feature>
<dbReference type="EMBL" id="JBHSBL010000021">
    <property type="protein sequence ID" value="MFC4069837.1"/>
    <property type="molecule type" value="Genomic_DNA"/>
</dbReference>
<dbReference type="Proteomes" id="UP001595867">
    <property type="component" value="Unassembled WGS sequence"/>
</dbReference>
<dbReference type="SUPFAM" id="SSF51556">
    <property type="entry name" value="Metallo-dependent hydrolases"/>
    <property type="match status" value="1"/>
</dbReference>
<dbReference type="Pfam" id="PF07969">
    <property type="entry name" value="Amidohydro_3"/>
    <property type="match status" value="1"/>
</dbReference>
<accession>A0ABV8J498</accession>
<name>A0ABV8J498_9ACTN</name>
<evidence type="ECO:0000313" key="3">
    <source>
        <dbReference type="EMBL" id="MFC4069837.1"/>
    </source>
</evidence>
<dbReference type="InterPro" id="IPR013108">
    <property type="entry name" value="Amidohydro_3"/>
</dbReference>
<dbReference type="CDD" id="cd01300">
    <property type="entry name" value="YtcJ_like"/>
    <property type="match status" value="1"/>
</dbReference>
<keyword evidence="3" id="KW-0378">Hydrolase</keyword>
<evidence type="ECO:0000256" key="1">
    <source>
        <dbReference type="SAM" id="MobiDB-lite"/>
    </source>
</evidence>
<reference evidence="4" key="1">
    <citation type="journal article" date="2019" name="Int. J. Syst. Evol. Microbiol.">
        <title>The Global Catalogue of Microorganisms (GCM) 10K type strain sequencing project: providing services to taxonomists for standard genome sequencing and annotation.</title>
        <authorList>
            <consortium name="The Broad Institute Genomics Platform"/>
            <consortium name="The Broad Institute Genome Sequencing Center for Infectious Disease"/>
            <person name="Wu L."/>
            <person name="Ma J."/>
        </authorList>
    </citation>
    <scope>NUCLEOTIDE SEQUENCE [LARGE SCALE GENOMIC DNA]</scope>
    <source>
        <strain evidence="4">TBRC 5832</strain>
    </source>
</reference>
<dbReference type="RefSeq" id="WP_378070724.1">
    <property type="nucleotide sequence ID" value="NZ_JBHSBL010000021.1"/>
</dbReference>
<evidence type="ECO:0000313" key="4">
    <source>
        <dbReference type="Proteomes" id="UP001595867"/>
    </source>
</evidence>
<dbReference type="InterPro" id="IPR011059">
    <property type="entry name" value="Metal-dep_hydrolase_composite"/>
</dbReference>
<dbReference type="InterPro" id="IPR033932">
    <property type="entry name" value="YtcJ-like"/>
</dbReference>
<keyword evidence="4" id="KW-1185">Reference proteome</keyword>
<dbReference type="Gene3D" id="2.30.40.10">
    <property type="entry name" value="Urease, subunit C, domain 1"/>
    <property type="match status" value="1"/>
</dbReference>
<dbReference type="GO" id="GO:0016787">
    <property type="term" value="F:hydrolase activity"/>
    <property type="evidence" value="ECO:0007669"/>
    <property type="project" value="UniProtKB-KW"/>
</dbReference>
<sequence length="555" mass="58666">MSADLILMADRIHTMSGDRTPTAIATTGGVITAIGDRDDVRAWRGPRTEVIDLGAATITPGLVDGHFHPVMGIGLTRGVDLSSVRTLAGLKEALRAADVAPGGWLEGWGLDPNAFEGAPITHAPLVDAVGPEVPVFLLLFDAHSALVSPKALTMAGIDGPRPFASGASVVCDAGRVPTGHLLELEALDLVRALLPDDAPAERRARLSDLMRRMAACGLTAANAMDFEDDSLDLFRALEDDGDLPIRWRFAPFVMPGAGRDGLDAVVAQQSLSGRRWRVEGAKFMIDGTIDGGTAWLDEPDTHGESTACFWPDPRDYASAAGFLAARGVPLVTHAIGDAGIRFVLDTYESLSSPASALPHGASRVPHGASRVPHGASRVPHRVEHLETMPSELIGRFAALDVTASMQPTHCTGYTRADHTDNWSTRLGKRRADRAFRARDLRDRGARLALGSDWPIAPFDPRAILAAARLRRPAGEPGTAPVLPEQALTARMALEGYTTEAAAAAGLSGESGRLLPGHRADLTVFGLDPLTAAPDEFAGSPVLLTVVDGRIAHRSG</sequence>
<protein>
    <submittedName>
        <fullName evidence="3">Amidohydrolase</fullName>
        <ecNumber evidence="3">3.5.-.-</ecNumber>
    </submittedName>
</protein>
<dbReference type="SUPFAM" id="SSF51338">
    <property type="entry name" value="Composite domain of metallo-dependent hydrolases"/>
    <property type="match status" value="1"/>
</dbReference>
<dbReference type="PANTHER" id="PTHR22642:SF2">
    <property type="entry name" value="PROTEIN LONG AFTER FAR-RED 3"/>
    <property type="match status" value="1"/>
</dbReference>
<dbReference type="InterPro" id="IPR032466">
    <property type="entry name" value="Metal_Hydrolase"/>
</dbReference>
<dbReference type="Gene3D" id="3.10.310.70">
    <property type="match status" value="1"/>
</dbReference>
<proteinExistence type="predicted"/>
<comment type="caution">
    <text evidence="3">The sequence shown here is derived from an EMBL/GenBank/DDBJ whole genome shotgun (WGS) entry which is preliminary data.</text>
</comment>
<feature type="domain" description="Amidohydrolase 3" evidence="2">
    <location>
        <begin position="49"/>
        <end position="551"/>
    </location>
</feature>
<dbReference type="Gene3D" id="3.20.20.140">
    <property type="entry name" value="Metal-dependent hydrolases"/>
    <property type="match status" value="1"/>
</dbReference>
<organism evidence="3 4">
    <name type="scientific">Actinoplanes subglobosus</name>
    <dbReference type="NCBI Taxonomy" id="1547892"/>
    <lineage>
        <taxon>Bacteria</taxon>
        <taxon>Bacillati</taxon>
        <taxon>Actinomycetota</taxon>
        <taxon>Actinomycetes</taxon>
        <taxon>Micromonosporales</taxon>
        <taxon>Micromonosporaceae</taxon>
        <taxon>Actinoplanes</taxon>
    </lineage>
</organism>
<gene>
    <name evidence="3" type="ORF">ACFO0C_33350</name>
</gene>
<evidence type="ECO:0000259" key="2">
    <source>
        <dbReference type="Pfam" id="PF07969"/>
    </source>
</evidence>